<keyword evidence="1" id="KW-0677">Repeat</keyword>
<evidence type="ECO:0000256" key="3">
    <source>
        <dbReference type="PROSITE-ProRule" id="PRU00023"/>
    </source>
</evidence>
<feature type="repeat" description="ANK" evidence="3">
    <location>
        <begin position="61"/>
        <end position="93"/>
    </location>
</feature>
<organism evidence="5 6">
    <name type="scientific">Cyclotella cryptica</name>
    <dbReference type="NCBI Taxonomy" id="29204"/>
    <lineage>
        <taxon>Eukaryota</taxon>
        <taxon>Sar</taxon>
        <taxon>Stramenopiles</taxon>
        <taxon>Ochrophyta</taxon>
        <taxon>Bacillariophyta</taxon>
        <taxon>Coscinodiscophyceae</taxon>
        <taxon>Thalassiosirophycidae</taxon>
        <taxon>Stephanodiscales</taxon>
        <taxon>Stephanodiscaceae</taxon>
        <taxon>Cyclotella</taxon>
    </lineage>
</organism>
<evidence type="ECO:0000256" key="2">
    <source>
        <dbReference type="ARBA" id="ARBA00023043"/>
    </source>
</evidence>
<dbReference type="SUPFAM" id="SSF48403">
    <property type="entry name" value="Ankyrin repeat"/>
    <property type="match status" value="1"/>
</dbReference>
<keyword evidence="2 3" id="KW-0040">ANK repeat</keyword>
<gene>
    <name evidence="5" type="ORF">HJC23_007799</name>
</gene>
<sequence length="187" mass="20534">MTTKTLLLTILTLLSAPLNPTLAELSSLDTQLFEAAANEDISAALSALTAGANINARSERGLQTPLMQSVLFGRGEMVKFFLEQGADTTIGERDGYTPMHGAGFQGRAGIAEMLKNHGVPLRDKHHDGYEPAIRSCWGPEERHTEALKWFIDNGVPVEEIYDVCMASTSNEQTKKMLRDKKEAKDEL</sequence>
<comment type="caution">
    <text evidence="5">The sequence shown here is derived from an EMBL/GenBank/DDBJ whole genome shotgun (WGS) entry which is preliminary data.</text>
</comment>
<dbReference type="SMART" id="SM00248">
    <property type="entry name" value="ANK"/>
    <property type="match status" value="4"/>
</dbReference>
<dbReference type="InterPro" id="IPR036770">
    <property type="entry name" value="Ankyrin_rpt-contain_sf"/>
</dbReference>
<reference evidence="5 6" key="1">
    <citation type="journal article" date="2020" name="G3 (Bethesda)">
        <title>Improved Reference Genome for Cyclotella cryptica CCMP332, a Model for Cell Wall Morphogenesis, Salinity Adaptation, and Lipid Production in Diatoms (Bacillariophyta).</title>
        <authorList>
            <person name="Roberts W.R."/>
            <person name="Downey K.M."/>
            <person name="Ruck E.C."/>
            <person name="Traller J.C."/>
            <person name="Alverson A.J."/>
        </authorList>
    </citation>
    <scope>NUCLEOTIDE SEQUENCE [LARGE SCALE GENOMIC DNA]</scope>
    <source>
        <strain evidence="5 6">CCMP332</strain>
    </source>
</reference>
<dbReference type="PROSITE" id="PS50088">
    <property type="entry name" value="ANK_REPEAT"/>
    <property type="match status" value="1"/>
</dbReference>
<dbReference type="Proteomes" id="UP001516023">
    <property type="component" value="Unassembled WGS sequence"/>
</dbReference>
<evidence type="ECO:0000256" key="4">
    <source>
        <dbReference type="SAM" id="SignalP"/>
    </source>
</evidence>
<name>A0ABD3R054_9STRA</name>
<evidence type="ECO:0000313" key="5">
    <source>
        <dbReference type="EMBL" id="KAL3805838.1"/>
    </source>
</evidence>
<evidence type="ECO:0000256" key="1">
    <source>
        <dbReference type="ARBA" id="ARBA00022737"/>
    </source>
</evidence>
<protein>
    <recommendedName>
        <fullName evidence="7">Ankyrin</fullName>
    </recommendedName>
</protein>
<dbReference type="Pfam" id="PF12796">
    <property type="entry name" value="Ank_2"/>
    <property type="match status" value="1"/>
</dbReference>
<evidence type="ECO:0008006" key="7">
    <source>
        <dbReference type="Google" id="ProtNLM"/>
    </source>
</evidence>
<dbReference type="PANTHER" id="PTHR24171">
    <property type="entry name" value="ANKYRIN REPEAT DOMAIN-CONTAINING PROTEIN 39-RELATED"/>
    <property type="match status" value="1"/>
</dbReference>
<proteinExistence type="predicted"/>
<dbReference type="Gene3D" id="1.25.40.20">
    <property type="entry name" value="Ankyrin repeat-containing domain"/>
    <property type="match status" value="1"/>
</dbReference>
<accession>A0ABD3R054</accession>
<evidence type="ECO:0000313" key="6">
    <source>
        <dbReference type="Proteomes" id="UP001516023"/>
    </source>
</evidence>
<feature type="chain" id="PRO_5044894196" description="Ankyrin" evidence="4">
    <location>
        <begin position="24"/>
        <end position="187"/>
    </location>
</feature>
<feature type="signal peptide" evidence="4">
    <location>
        <begin position="1"/>
        <end position="23"/>
    </location>
</feature>
<dbReference type="AlphaFoldDB" id="A0ABD3R054"/>
<keyword evidence="6" id="KW-1185">Reference proteome</keyword>
<dbReference type="InterPro" id="IPR002110">
    <property type="entry name" value="Ankyrin_rpt"/>
</dbReference>
<keyword evidence="4" id="KW-0732">Signal</keyword>
<dbReference type="EMBL" id="JABMIG020000001">
    <property type="protein sequence ID" value="KAL3805838.1"/>
    <property type="molecule type" value="Genomic_DNA"/>
</dbReference>